<accession>A0A9W6TEU8</accession>
<protein>
    <submittedName>
        <fullName evidence="2">Unnamed protein product</fullName>
    </submittedName>
</protein>
<organism evidence="2 3">
    <name type="scientific">Phytophthora lilii</name>
    <dbReference type="NCBI Taxonomy" id="2077276"/>
    <lineage>
        <taxon>Eukaryota</taxon>
        <taxon>Sar</taxon>
        <taxon>Stramenopiles</taxon>
        <taxon>Oomycota</taxon>
        <taxon>Peronosporomycetes</taxon>
        <taxon>Peronosporales</taxon>
        <taxon>Peronosporaceae</taxon>
        <taxon>Phytophthora</taxon>
    </lineage>
</organism>
<dbReference type="Proteomes" id="UP001165083">
    <property type="component" value="Unassembled WGS sequence"/>
</dbReference>
<evidence type="ECO:0000313" key="2">
    <source>
        <dbReference type="EMBL" id="GMF12792.1"/>
    </source>
</evidence>
<name>A0A9W6TEU8_9STRA</name>
<comment type="caution">
    <text evidence="2">The sequence shown here is derived from an EMBL/GenBank/DDBJ whole genome shotgun (WGS) entry which is preliminary data.</text>
</comment>
<proteinExistence type="predicted"/>
<feature type="compositionally biased region" description="Gly residues" evidence="1">
    <location>
        <begin position="49"/>
        <end position="60"/>
    </location>
</feature>
<feature type="region of interest" description="Disordered" evidence="1">
    <location>
        <begin position="14"/>
        <end position="88"/>
    </location>
</feature>
<evidence type="ECO:0000313" key="3">
    <source>
        <dbReference type="Proteomes" id="UP001165083"/>
    </source>
</evidence>
<sequence>MLGDDCVPVADGAAGDAAQAEAPQAALAAATSQELRGAARAHRPQERLGAGGRGAGGRAGHGLHAAGRLRDQAQRASTQILHSRRSVG</sequence>
<evidence type="ECO:0000256" key="1">
    <source>
        <dbReference type="SAM" id="MobiDB-lite"/>
    </source>
</evidence>
<feature type="compositionally biased region" description="Low complexity" evidence="1">
    <location>
        <begin position="14"/>
        <end position="30"/>
    </location>
</feature>
<reference evidence="2" key="1">
    <citation type="submission" date="2023-04" db="EMBL/GenBank/DDBJ databases">
        <title>Phytophthora lilii NBRC 32176.</title>
        <authorList>
            <person name="Ichikawa N."/>
            <person name="Sato H."/>
            <person name="Tonouchi N."/>
        </authorList>
    </citation>
    <scope>NUCLEOTIDE SEQUENCE</scope>
    <source>
        <strain evidence="2">NBRC 32176</strain>
    </source>
</reference>
<keyword evidence="3" id="KW-1185">Reference proteome</keyword>
<dbReference type="AlphaFoldDB" id="A0A9W6TEU8"/>
<gene>
    <name evidence="2" type="ORF">Plil01_000335300</name>
</gene>
<dbReference type="EMBL" id="BSXW01000131">
    <property type="protein sequence ID" value="GMF12792.1"/>
    <property type="molecule type" value="Genomic_DNA"/>
</dbReference>